<dbReference type="Pfam" id="PF00990">
    <property type="entry name" value="GGDEF"/>
    <property type="match status" value="1"/>
</dbReference>
<dbReference type="EMBL" id="JAFMOY010000132">
    <property type="protein sequence ID" value="MBU9847505.1"/>
    <property type="molecule type" value="Genomic_DNA"/>
</dbReference>
<evidence type="ECO:0000259" key="1">
    <source>
        <dbReference type="PROSITE" id="PS50887"/>
    </source>
</evidence>
<dbReference type="PROSITE" id="PS50887">
    <property type="entry name" value="GGDEF"/>
    <property type="match status" value="1"/>
</dbReference>
<gene>
    <name evidence="2" type="ORF">J1784_21120</name>
</gene>
<proteinExistence type="predicted"/>
<evidence type="ECO:0000313" key="3">
    <source>
        <dbReference type="Proteomes" id="UP000739284"/>
    </source>
</evidence>
<protein>
    <submittedName>
        <fullName evidence="2">Diguanylate cyclase</fullName>
    </submittedName>
</protein>
<sequence>MTVSVGIAFSEPDQDSISHFLIQADHALYRAKSSGKTALS</sequence>
<name>A0ABS6LKY2_9GAMM</name>
<accession>A0ABS6LKY2</accession>
<reference evidence="2 3" key="1">
    <citation type="submission" date="2021-03" db="EMBL/GenBank/DDBJ databases">
        <title>Five novel Rahnella species.</title>
        <authorList>
            <person name="Brady C."/>
            <person name="Asselin J."/>
            <person name="Beer S."/>
            <person name="Bruberg M.B."/>
            <person name="Crampton B."/>
            <person name="Venter S."/>
            <person name="Arnold D."/>
            <person name="Denman S."/>
        </authorList>
    </citation>
    <scope>NUCLEOTIDE SEQUENCE [LARGE SCALE GENOMIC DNA]</scope>
    <source>
        <strain evidence="2 3">FRB 231</strain>
    </source>
</reference>
<organism evidence="2 3">
    <name type="scientific">Rahnella ecdela</name>
    <dbReference type="NCBI Taxonomy" id="2816250"/>
    <lineage>
        <taxon>Bacteria</taxon>
        <taxon>Pseudomonadati</taxon>
        <taxon>Pseudomonadota</taxon>
        <taxon>Gammaproteobacteria</taxon>
        <taxon>Enterobacterales</taxon>
        <taxon>Yersiniaceae</taxon>
        <taxon>Rahnella</taxon>
    </lineage>
</organism>
<keyword evidence="3" id="KW-1185">Reference proteome</keyword>
<evidence type="ECO:0000313" key="2">
    <source>
        <dbReference type="EMBL" id="MBU9847505.1"/>
    </source>
</evidence>
<comment type="caution">
    <text evidence="2">The sequence shown here is derived from an EMBL/GenBank/DDBJ whole genome shotgun (WGS) entry which is preliminary data.</text>
</comment>
<feature type="domain" description="GGDEF" evidence="1">
    <location>
        <begin position="1"/>
        <end position="40"/>
    </location>
</feature>
<dbReference type="InterPro" id="IPR000160">
    <property type="entry name" value="GGDEF_dom"/>
</dbReference>
<dbReference type="Proteomes" id="UP000739284">
    <property type="component" value="Unassembled WGS sequence"/>
</dbReference>